<dbReference type="HOGENOM" id="CLU_1148813_0_0_1"/>
<name>A0A0D3G8Y6_9ORYZ</name>
<dbReference type="Gene3D" id="3.90.70.10">
    <property type="entry name" value="Cysteine proteinases"/>
    <property type="match status" value="1"/>
</dbReference>
<evidence type="ECO:0008006" key="3">
    <source>
        <dbReference type="Google" id="ProtNLM"/>
    </source>
</evidence>
<evidence type="ECO:0000313" key="1">
    <source>
        <dbReference type="EnsemblPlants" id="OBART05G20220.1"/>
    </source>
</evidence>
<dbReference type="SUPFAM" id="SSF54001">
    <property type="entry name" value="Cysteine proteinases"/>
    <property type="match status" value="1"/>
</dbReference>
<dbReference type="InterPro" id="IPR038765">
    <property type="entry name" value="Papain-like_cys_pep_sf"/>
</dbReference>
<dbReference type="eggNOG" id="ENOG502R78R">
    <property type="taxonomic scope" value="Eukaryota"/>
</dbReference>
<reference evidence="1" key="1">
    <citation type="journal article" date="2009" name="Rice">
        <title>De Novo Next Generation Sequencing of Plant Genomes.</title>
        <authorList>
            <person name="Rounsley S."/>
            <person name="Marri P.R."/>
            <person name="Yu Y."/>
            <person name="He R."/>
            <person name="Sisneros N."/>
            <person name="Goicoechea J.L."/>
            <person name="Lee S.J."/>
            <person name="Angelova A."/>
            <person name="Kudrna D."/>
            <person name="Luo M."/>
            <person name="Affourtit J."/>
            <person name="Desany B."/>
            <person name="Knight J."/>
            <person name="Niazi F."/>
            <person name="Egholm M."/>
            <person name="Wing R.A."/>
        </authorList>
    </citation>
    <scope>NUCLEOTIDE SEQUENCE [LARGE SCALE GENOMIC DNA]</scope>
    <source>
        <strain evidence="1">cv. IRGC 105608</strain>
    </source>
</reference>
<dbReference type="AlphaFoldDB" id="A0A0D3G8Y6"/>
<reference evidence="1" key="2">
    <citation type="submission" date="2015-03" db="UniProtKB">
        <authorList>
            <consortium name="EnsemblPlants"/>
        </authorList>
    </citation>
    <scope>IDENTIFICATION</scope>
</reference>
<dbReference type="PaxDb" id="65489-OBART05G20220.1"/>
<keyword evidence="2" id="KW-1185">Reference proteome</keyword>
<dbReference type="Gramene" id="OBART05G20220.1">
    <property type="protein sequence ID" value="OBART05G20220.1"/>
    <property type="gene ID" value="OBART05G20220"/>
</dbReference>
<accession>A0A0D3G8Y6</accession>
<dbReference type="EnsemblPlants" id="OBART05G20220.1">
    <property type="protein sequence ID" value="OBART05G20220.1"/>
    <property type="gene ID" value="OBART05G20220"/>
</dbReference>
<proteinExistence type="predicted"/>
<organism evidence="1">
    <name type="scientific">Oryza barthii</name>
    <dbReference type="NCBI Taxonomy" id="65489"/>
    <lineage>
        <taxon>Eukaryota</taxon>
        <taxon>Viridiplantae</taxon>
        <taxon>Streptophyta</taxon>
        <taxon>Embryophyta</taxon>
        <taxon>Tracheophyta</taxon>
        <taxon>Spermatophyta</taxon>
        <taxon>Magnoliopsida</taxon>
        <taxon>Liliopsida</taxon>
        <taxon>Poales</taxon>
        <taxon>Poaceae</taxon>
        <taxon>BOP clade</taxon>
        <taxon>Oryzoideae</taxon>
        <taxon>Oryzeae</taxon>
        <taxon>Oryzinae</taxon>
        <taxon>Oryza</taxon>
    </lineage>
</organism>
<evidence type="ECO:0000313" key="2">
    <source>
        <dbReference type="Proteomes" id="UP000026960"/>
    </source>
</evidence>
<dbReference type="Proteomes" id="UP000026960">
    <property type="component" value="Chromosome 5"/>
</dbReference>
<sequence>MSRADLLPAATRCARSDSTRGMAVRNHYDRSHERFTWRGALQCRAGPKKRTGRKILSRARDRVYDKTVNVPGSCVFYSLCTALEAANRICGVNTGRLSWEDLCNWVDENNPCRIYASLRVLKSRGIRRELDYKKGNVTAKRFKISQFYEFCNVDQINDDGIPCCLDQHNVKGAINNFLSKTVMIASFPISYNYYDFENGFEHIYQYDLNDPVCDNDGTDRIITHAAVITSFGFEENTPYFDFLDCNGERFGKKGYGRISPSSIISLYGFDVVVD</sequence>
<protein>
    <recommendedName>
        <fullName evidence="3">Peptidase C1A papain C-terminal domain-containing protein</fullName>
    </recommendedName>
</protein>